<feature type="compositionally biased region" description="Low complexity" evidence="1">
    <location>
        <begin position="321"/>
        <end position="342"/>
    </location>
</feature>
<name>A0A812JCB0_SYMPI</name>
<reference evidence="2" key="1">
    <citation type="submission" date="2021-02" db="EMBL/GenBank/DDBJ databases">
        <authorList>
            <person name="Dougan E. K."/>
            <person name="Rhodes N."/>
            <person name="Thang M."/>
            <person name="Chan C."/>
        </authorList>
    </citation>
    <scope>NUCLEOTIDE SEQUENCE</scope>
</reference>
<keyword evidence="3" id="KW-1185">Reference proteome</keyword>
<dbReference type="AlphaFoldDB" id="A0A812JCB0"/>
<sequence>MPLLVFKQTLIAVCSNRPCAQCRRLLSVGGREGPGQQINGDYELLEGTRPHGRPCWLRRGRPLPNTGTNGLAEHDGELHPLYLFFGEMGYWNVAASVLAAGVHVLARCGPDFSSPSPDMCPVTWTVFAFGKAQRDANIVCFRHDLSADVPKVLNVSGCKGDHGQLNGSYTHLQGCRMGSRPIFVQDCVRAREGEEERKVLHFSQRSGRWFISSVSLSALEVEQVSTSSDLDQMDLSPHWHSATTLARSPVAWTSSSPASLPREPWSIVKLLPTRLQFGVTERRRRVALKLPDSDEASAEDTAVTFVPCQDLQVGEGPARQASRSVGRSSAMSRSSSVGSPGADPDADVSGTAQVCGTELQGADFVLCLHLKDLSGGTENFGLSGDYVRSDQLYGDRPVFIKAPLRQRQGGLEPDDKLGQERQLFFFYDDIRHRWQVAPEVGAKGLSVLARSPVGWDEVFSPDSAEAALAREADPRQPGPWQIRLNEPALAIHSRRSKHLTEIPEASPLFQDCEALTVAVLEDSAPSRTVTFLYEGSSGELQVLSEHPLAGDFRLLRPRYGKRPVYRRSALQPCGPGPLGWLKHVRE</sequence>
<dbReference type="OrthoDB" id="438006at2759"/>
<protein>
    <submittedName>
        <fullName evidence="2">Uncharacterized protein</fullName>
    </submittedName>
</protein>
<dbReference type="Proteomes" id="UP000649617">
    <property type="component" value="Unassembled WGS sequence"/>
</dbReference>
<evidence type="ECO:0000256" key="1">
    <source>
        <dbReference type="SAM" id="MobiDB-lite"/>
    </source>
</evidence>
<dbReference type="EMBL" id="CAJNIZ010001925">
    <property type="protein sequence ID" value="CAE7203044.1"/>
    <property type="molecule type" value="Genomic_DNA"/>
</dbReference>
<proteinExistence type="predicted"/>
<feature type="region of interest" description="Disordered" evidence="1">
    <location>
        <begin position="313"/>
        <end position="349"/>
    </location>
</feature>
<accession>A0A812JCB0</accession>
<evidence type="ECO:0000313" key="3">
    <source>
        <dbReference type="Proteomes" id="UP000649617"/>
    </source>
</evidence>
<evidence type="ECO:0000313" key="2">
    <source>
        <dbReference type="EMBL" id="CAE7203044.1"/>
    </source>
</evidence>
<gene>
    <name evidence="2" type="ORF">SPIL2461_LOCUS1874</name>
</gene>
<organism evidence="2 3">
    <name type="scientific">Symbiodinium pilosum</name>
    <name type="common">Dinoflagellate</name>
    <dbReference type="NCBI Taxonomy" id="2952"/>
    <lineage>
        <taxon>Eukaryota</taxon>
        <taxon>Sar</taxon>
        <taxon>Alveolata</taxon>
        <taxon>Dinophyceae</taxon>
        <taxon>Suessiales</taxon>
        <taxon>Symbiodiniaceae</taxon>
        <taxon>Symbiodinium</taxon>
    </lineage>
</organism>
<comment type="caution">
    <text evidence="2">The sequence shown here is derived from an EMBL/GenBank/DDBJ whole genome shotgun (WGS) entry which is preliminary data.</text>
</comment>